<dbReference type="GeneTree" id="ENSGT00950000182857"/>
<dbReference type="PANTHER" id="PTHR13999:SF4">
    <property type="entry name" value="INTERFERON-INDUCED TRANSMEMBRANE PROTEIN 3"/>
    <property type="match status" value="1"/>
</dbReference>
<proteinExistence type="inferred from homology"/>
<organism evidence="7 8">
    <name type="scientific">Sciurus vulgaris</name>
    <name type="common">Eurasian red squirrel</name>
    <dbReference type="NCBI Taxonomy" id="55149"/>
    <lineage>
        <taxon>Eukaryota</taxon>
        <taxon>Metazoa</taxon>
        <taxon>Chordata</taxon>
        <taxon>Craniata</taxon>
        <taxon>Vertebrata</taxon>
        <taxon>Euteleostomi</taxon>
        <taxon>Mammalia</taxon>
        <taxon>Eutheria</taxon>
        <taxon>Euarchontoglires</taxon>
        <taxon>Glires</taxon>
        <taxon>Rodentia</taxon>
        <taxon>Sciuromorpha</taxon>
        <taxon>Sciuridae</taxon>
        <taxon>Sciurinae</taxon>
        <taxon>Sciurini</taxon>
        <taxon>Sciurus</taxon>
    </lineage>
</organism>
<dbReference type="Proteomes" id="UP000694564">
    <property type="component" value="Chromosome 2"/>
</dbReference>
<dbReference type="GO" id="GO:0005886">
    <property type="term" value="C:plasma membrane"/>
    <property type="evidence" value="ECO:0007669"/>
    <property type="project" value="TreeGrafter"/>
</dbReference>
<keyword evidence="5 6" id="KW-0472">Membrane</keyword>
<reference evidence="7" key="2">
    <citation type="submission" date="2025-09" db="UniProtKB">
        <authorList>
            <consortium name="Ensembl"/>
        </authorList>
    </citation>
    <scope>IDENTIFICATION</scope>
</reference>
<dbReference type="GO" id="GO:0051607">
    <property type="term" value="P:defense response to virus"/>
    <property type="evidence" value="ECO:0007669"/>
    <property type="project" value="TreeGrafter"/>
</dbReference>
<evidence type="ECO:0000256" key="6">
    <source>
        <dbReference type="SAM" id="Phobius"/>
    </source>
</evidence>
<dbReference type="InterPro" id="IPR051517">
    <property type="entry name" value="IFITM_antiviral_protein"/>
</dbReference>
<dbReference type="Pfam" id="PF04505">
    <property type="entry name" value="CD225"/>
    <property type="match status" value="1"/>
</dbReference>
<dbReference type="GO" id="GO:0045071">
    <property type="term" value="P:negative regulation of viral genome replication"/>
    <property type="evidence" value="ECO:0007669"/>
    <property type="project" value="TreeGrafter"/>
</dbReference>
<comment type="similarity">
    <text evidence="2">Belongs to the CD225/Dispanin family.</text>
</comment>
<evidence type="ECO:0000256" key="3">
    <source>
        <dbReference type="ARBA" id="ARBA00022692"/>
    </source>
</evidence>
<evidence type="ECO:0000256" key="2">
    <source>
        <dbReference type="ARBA" id="ARBA00006843"/>
    </source>
</evidence>
<evidence type="ECO:0008006" key="9">
    <source>
        <dbReference type="Google" id="ProtNLM"/>
    </source>
</evidence>
<keyword evidence="3 6" id="KW-0812">Transmembrane</keyword>
<dbReference type="Ensembl" id="ENSSVLT00005000596.1">
    <property type="protein sequence ID" value="ENSSVLP00005000526.1"/>
    <property type="gene ID" value="ENSSVLG00005000489.1"/>
</dbReference>
<feature type="transmembrane region" description="Helical" evidence="6">
    <location>
        <begin position="89"/>
        <end position="106"/>
    </location>
</feature>
<protein>
    <recommendedName>
        <fullName evidence="9">Interferon-induced transmembrane protein 3</fullName>
    </recommendedName>
</protein>
<dbReference type="OrthoDB" id="9906841at2759"/>
<reference evidence="7" key="1">
    <citation type="submission" date="2025-08" db="UniProtKB">
        <authorList>
            <consortium name="Ensembl"/>
        </authorList>
    </citation>
    <scope>IDENTIFICATION</scope>
</reference>
<comment type="subcellular location">
    <subcellularLocation>
        <location evidence="1">Membrane</location>
    </subcellularLocation>
</comment>
<sequence>MPKLQEEHEVVMLGGPCSLAPVTTMVINMPSESSVHRHVVWSLFNTHLMNFCCLAFIAFIYSIKSRDRNTMGDITGVQVFAFTTKCLKLGNFLLIQFVFFFTSLIYQHH</sequence>
<keyword evidence="4 6" id="KW-1133">Transmembrane helix</keyword>
<evidence type="ECO:0000256" key="5">
    <source>
        <dbReference type="ARBA" id="ARBA00023136"/>
    </source>
</evidence>
<dbReference type="PANTHER" id="PTHR13999">
    <property type="entry name" value="INTERFERON INDUCIBLE TRANSMEMBRANE PROTEIN"/>
    <property type="match status" value="1"/>
</dbReference>
<dbReference type="GO" id="GO:0034341">
    <property type="term" value="P:response to type II interferon"/>
    <property type="evidence" value="ECO:0007669"/>
    <property type="project" value="TreeGrafter"/>
</dbReference>
<dbReference type="GO" id="GO:0046597">
    <property type="term" value="P:host-mediated suppression of symbiont invasion"/>
    <property type="evidence" value="ECO:0007669"/>
    <property type="project" value="TreeGrafter"/>
</dbReference>
<dbReference type="GO" id="GO:0035456">
    <property type="term" value="P:response to interferon-beta"/>
    <property type="evidence" value="ECO:0007669"/>
    <property type="project" value="TreeGrafter"/>
</dbReference>
<evidence type="ECO:0000313" key="8">
    <source>
        <dbReference type="Proteomes" id="UP000694564"/>
    </source>
</evidence>
<feature type="transmembrane region" description="Helical" evidence="6">
    <location>
        <begin position="39"/>
        <end position="61"/>
    </location>
</feature>
<evidence type="ECO:0000313" key="7">
    <source>
        <dbReference type="Ensembl" id="ENSSVLP00005000526.1"/>
    </source>
</evidence>
<evidence type="ECO:0000256" key="1">
    <source>
        <dbReference type="ARBA" id="ARBA00004370"/>
    </source>
</evidence>
<keyword evidence="8" id="KW-1185">Reference proteome</keyword>
<name>A0A8D2CJL9_SCIVU</name>
<evidence type="ECO:0000256" key="4">
    <source>
        <dbReference type="ARBA" id="ARBA00022989"/>
    </source>
</evidence>
<dbReference type="AlphaFoldDB" id="A0A8D2CJL9"/>
<dbReference type="GO" id="GO:0035455">
    <property type="term" value="P:response to interferon-alpha"/>
    <property type="evidence" value="ECO:0007669"/>
    <property type="project" value="TreeGrafter"/>
</dbReference>
<accession>A0A8D2CJL9</accession>
<dbReference type="InterPro" id="IPR007593">
    <property type="entry name" value="CD225/Dispanin_fam"/>
</dbReference>
<dbReference type="GO" id="GO:0060337">
    <property type="term" value="P:type I interferon-mediated signaling pathway"/>
    <property type="evidence" value="ECO:0007669"/>
    <property type="project" value="TreeGrafter"/>
</dbReference>